<feature type="transmembrane region" description="Helical" evidence="7">
    <location>
        <begin position="74"/>
        <end position="95"/>
    </location>
</feature>
<dbReference type="HOGENOM" id="CLU_081297_7_1_10"/>
<protein>
    <submittedName>
        <fullName evidence="9">TM2 domain containing protein</fullName>
    </submittedName>
</protein>
<gene>
    <name evidence="9" type="ORF">Bcop_1782</name>
</gene>
<dbReference type="Pfam" id="PF05154">
    <property type="entry name" value="TM2"/>
    <property type="match status" value="1"/>
</dbReference>
<evidence type="ECO:0000256" key="4">
    <source>
        <dbReference type="ARBA" id="ARBA00022989"/>
    </source>
</evidence>
<dbReference type="eggNOG" id="COG2314">
    <property type="taxonomic scope" value="Bacteria"/>
</dbReference>
<dbReference type="EMBL" id="CM001167">
    <property type="protein sequence ID" value="EGJ71972.1"/>
    <property type="molecule type" value="Genomic_DNA"/>
</dbReference>
<proteinExistence type="predicted"/>
<evidence type="ECO:0000259" key="8">
    <source>
        <dbReference type="Pfam" id="PF05154"/>
    </source>
</evidence>
<dbReference type="GO" id="GO:0016020">
    <property type="term" value="C:membrane"/>
    <property type="evidence" value="ECO:0007669"/>
    <property type="project" value="UniProtKB-SubCell"/>
</dbReference>
<name>F3ZRN3_9BACE</name>
<dbReference type="OrthoDB" id="9816361at2"/>
<dbReference type="STRING" id="679937.Bcop_1782"/>
<evidence type="ECO:0000313" key="9">
    <source>
        <dbReference type="EMBL" id="EGJ71972.1"/>
    </source>
</evidence>
<evidence type="ECO:0000256" key="3">
    <source>
        <dbReference type="ARBA" id="ARBA00022729"/>
    </source>
</evidence>
<sequence length="112" mass="12996">MDQTRIDLFISTMNDKFTSQHLFVMRDQLAHVDDDKFRLLQILPYKNPIVMLIISIFVGSLGIDRFMLGDIGLGILKLITCGGLGVWTIIDWFLIMDKTKEKNYELFLQNAR</sequence>
<keyword evidence="4 7" id="KW-1133">Transmembrane helix</keyword>
<feature type="domain" description="TM2" evidence="8">
    <location>
        <begin position="46"/>
        <end position="93"/>
    </location>
</feature>
<evidence type="ECO:0000256" key="7">
    <source>
        <dbReference type="SAM" id="Phobius"/>
    </source>
</evidence>
<organism evidence="9 10">
    <name type="scientific">Bacteroides coprosuis DSM 18011</name>
    <dbReference type="NCBI Taxonomy" id="679937"/>
    <lineage>
        <taxon>Bacteria</taxon>
        <taxon>Pseudomonadati</taxon>
        <taxon>Bacteroidota</taxon>
        <taxon>Bacteroidia</taxon>
        <taxon>Bacteroidales</taxon>
        <taxon>Bacteroidaceae</taxon>
        <taxon>Bacteroides</taxon>
    </lineage>
</organism>
<dbReference type="InterPro" id="IPR007829">
    <property type="entry name" value="TM2"/>
</dbReference>
<keyword evidence="5 7" id="KW-0472">Membrane</keyword>
<evidence type="ECO:0000256" key="6">
    <source>
        <dbReference type="ARBA" id="ARBA00023180"/>
    </source>
</evidence>
<dbReference type="Proteomes" id="UP000018439">
    <property type="component" value="Chromosome"/>
</dbReference>
<evidence type="ECO:0000256" key="2">
    <source>
        <dbReference type="ARBA" id="ARBA00022692"/>
    </source>
</evidence>
<keyword evidence="10" id="KW-1185">Reference proteome</keyword>
<dbReference type="InterPro" id="IPR050932">
    <property type="entry name" value="TM2D1-3-like"/>
</dbReference>
<evidence type="ECO:0000256" key="5">
    <source>
        <dbReference type="ARBA" id="ARBA00023136"/>
    </source>
</evidence>
<evidence type="ECO:0000313" key="10">
    <source>
        <dbReference type="Proteomes" id="UP000018439"/>
    </source>
</evidence>
<dbReference type="AlphaFoldDB" id="F3ZRN3"/>
<accession>F3ZRN3</accession>
<keyword evidence="2 7" id="KW-0812">Transmembrane</keyword>
<evidence type="ECO:0000256" key="1">
    <source>
        <dbReference type="ARBA" id="ARBA00004141"/>
    </source>
</evidence>
<keyword evidence="6" id="KW-0325">Glycoprotein</keyword>
<reference evidence="9 10" key="1">
    <citation type="journal article" date="2011" name="Stand. Genomic Sci.">
        <title>Non-contiguous finished genome sequence of Bacteroides coprosuis type strain (PC139).</title>
        <authorList>
            <person name="Land M."/>
            <person name="Held B."/>
            <person name="Gronow S."/>
            <person name="Abt B."/>
            <person name="Lucas S."/>
            <person name="Del Rio T.G."/>
            <person name="Nolan M."/>
            <person name="Tice H."/>
            <person name="Cheng J.F."/>
            <person name="Pitluck S."/>
            <person name="Liolios K."/>
            <person name="Pagani I."/>
            <person name="Ivanova N."/>
            <person name="Mavromatis K."/>
            <person name="Mikhailova N."/>
            <person name="Pati A."/>
            <person name="Tapia R."/>
            <person name="Han C."/>
            <person name="Goodwin L."/>
            <person name="Chen A."/>
            <person name="Palaniappan K."/>
            <person name="Hauser L."/>
            <person name="Brambilla E.M."/>
            <person name="Rohde M."/>
            <person name="Goker M."/>
            <person name="Detter J.C."/>
            <person name="Woyke T."/>
            <person name="Bristow J."/>
            <person name="Eisen J.A."/>
            <person name="Markowitz V."/>
            <person name="Hugenholtz P."/>
            <person name="Kyrpides N.C."/>
            <person name="Klenk H.P."/>
            <person name="Lapidus A."/>
        </authorList>
    </citation>
    <scope>NUCLEOTIDE SEQUENCE</scope>
    <source>
        <strain evidence="9 10">DSM 18011</strain>
    </source>
</reference>
<comment type="subcellular location">
    <subcellularLocation>
        <location evidence="1">Membrane</location>
        <topology evidence="1">Multi-pass membrane protein</topology>
    </subcellularLocation>
</comment>
<feature type="transmembrane region" description="Helical" evidence="7">
    <location>
        <begin position="49"/>
        <end position="68"/>
    </location>
</feature>
<dbReference type="PANTHER" id="PTHR21016">
    <property type="entry name" value="BETA-AMYLOID BINDING PROTEIN-RELATED"/>
    <property type="match status" value="1"/>
</dbReference>
<keyword evidence="3" id="KW-0732">Signal</keyword>
<dbReference type="PANTHER" id="PTHR21016:SF7">
    <property type="entry name" value="TM2 DOMAIN-CONTAINING PROTEIN 3"/>
    <property type="match status" value="1"/>
</dbReference>